<accession>A0A5E4A7D8</accession>
<feature type="region of interest" description="Disordered" evidence="1">
    <location>
        <begin position="68"/>
        <end position="93"/>
    </location>
</feature>
<dbReference type="EMBL" id="CABDUW010000022">
    <property type="protein sequence ID" value="VTJ52806.1"/>
    <property type="molecule type" value="Genomic_DNA"/>
</dbReference>
<evidence type="ECO:0000313" key="2">
    <source>
        <dbReference type="EMBL" id="KAF7462228.1"/>
    </source>
</evidence>
<evidence type="ECO:0000256" key="1">
    <source>
        <dbReference type="SAM" id="MobiDB-lite"/>
    </source>
</evidence>
<gene>
    <name evidence="2" type="ORF">GHT09_012935</name>
    <name evidence="3" type="ORF">MONAX_5E043858</name>
</gene>
<dbReference type="AlphaFoldDB" id="A0A5E4A7D8"/>
<reference evidence="2" key="2">
    <citation type="submission" date="2020-08" db="EMBL/GenBank/DDBJ databases">
        <authorList>
            <person name="Shumante A."/>
            <person name="Zimin A.V."/>
            <person name="Puiu D."/>
            <person name="Salzberg S.L."/>
        </authorList>
    </citation>
    <scope>NUCLEOTIDE SEQUENCE</scope>
    <source>
        <strain evidence="2">WC2-LM</strain>
        <tissue evidence="2">Liver</tissue>
    </source>
</reference>
<reference evidence="3 4" key="1">
    <citation type="submission" date="2019-04" db="EMBL/GenBank/DDBJ databases">
        <authorList>
            <person name="Alioto T."/>
            <person name="Alioto T."/>
        </authorList>
    </citation>
    <scope>NUCLEOTIDE SEQUENCE [LARGE SCALE GENOMIC DNA]</scope>
</reference>
<dbReference type="Proteomes" id="UP000335636">
    <property type="component" value="Unassembled WGS sequence"/>
</dbReference>
<evidence type="ECO:0000313" key="4">
    <source>
        <dbReference type="Proteomes" id="UP000335636"/>
    </source>
</evidence>
<sequence>MAREPRPGPARSSQKRQLGTAIFCSSSNYNLNFELHREEVPYRMYEYQRIPPLISQMSSKMRRTHLGMGVKNSCSPYKGSRNNHLSPRQIKRK</sequence>
<name>A0A5E4A7D8_MARMO</name>
<organism evidence="3 4">
    <name type="scientific">Marmota monax</name>
    <name type="common">Woodchuck</name>
    <dbReference type="NCBI Taxonomy" id="9995"/>
    <lineage>
        <taxon>Eukaryota</taxon>
        <taxon>Metazoa</taxon>
        <taxon>Chordata</taxon>
        <taxon>Craniata</taxon>
        <taxon>Vertebrata</taxon>
        <taxon>Euteleostomi</taxon>
        <taxon>Mammalia</taxon>
        <taxon>Eutheria</taxon>
        <taxon>Euarchontoglires</taxon>
        <taxon>Glires</taxon>
        <taxon>Rodentia</taxon>
        <taxon>Sciuromorpha</taxon>
        <taxon>Sciuridae</taxon>
        <taxon>Xerinae</taxon>
        <taxon>Marmotini</taxon>
        <taxon>Marmota</taxon>
    </lineage>
</organism>
<feature type="compositionally biased region" description="Polar residues" evidence="1">
    <location>
        <begin position="72"/>
        <end position="86"/>
    </location>
</feature>
<evidence type="ECO:0000313" key="3">
    <source>
        <dbReference type="EMBL" id="VTJ52806.1"/>
    </source>
</evidence>
<dbReference type="Proteomes" id="UP000662637">
    <property type="component" value="Unassembled WGS sequence"/>
</dbReference>
<dbReference type="EMBL" id="WJEC01008432">
    <property type="protein sequence ID" value="KAF7462228.1"/>
    <property type="molecule type" value="Genomic_DNA"/>
</dbReference>
<protein>
    <submittedName>
        <fullName evidence="3">Uncharacterized protein</fullName>
    </submittedName>
</protein>
<keyword evidence="4" id="KW-1185">Reference proteome</keyword>
<proteinExistence type="predicted"/>